<evidence type="ECO:0000313" key="2">
    <source>
        <dbReference type="Proteomes" id="UP000604341"/>
    </source>
</evidence>
<proteinExistence type="predicted"/>
<keyword evidence="2" id="KW-1185">Reference proteome</keyword>
<evidence type="ECO:0000313" key="1">
    <source>
        <dbReference type="EMBL" id="GGL13089.1"/>
    </source>
</evidence>
<organism evidence="1 2">
    <name type="scientific">Deinococcus radiotolerans</name>
    <dbReference type="NCBI Taxonomy" id="1309407"/>
    <lineage>
        <taxon>Bacteria</taxon>
        <taxon>Thermotogati</taxon>
        <taxon>Deinococcota</taxon>
        <taxon>Deinococci</taxon>
        <taxon>Deinococcales</taxon>
        <taxon>Deinococcaceae</taxon>
        <taxon>Deinococcus</taxon>
    </lineage>
</organism>
<protein>
    <submittedName>
        <fullName evidence="1">Uncharacterized protein</fullName>
    </submittedName>
</protein>
<dbReference type="Proteomes" id="UP000604341">
    <property type="component" value="Unassembled WGS sequence"/>
</dbReference>
<reference evidence="2" key="1">
    <citation type="journal article" date="2019" name="Int. J. Syst. Evol. Microbiol.">
        <title>The Global Catalogue of Microorganisms (GCM) 10K type strain sequencing project: providing services to taxonomists for standard genome sequencing and annotation.</title>
        <authorList>
            <consortium name="The Broad Institute Genomics Platform"/>
            <consortium name="The Broad Institute Genome Sequencing Center for Infectious Disease"/>
            <person name="Wu L."/>
            <person name="Ma J."/>
        </authorList>
    </citation>
    <scope>NUCLEOTIDE SEQUENCE [LARGE SCALE GENOMIC DNA]</scope>
    <source>
        <strain evidence="2">JCM 19173</strain>
    </source>
</reference>
<gene>
    <name evidence="1" type="ORF">GCM10010844_34850</name>
</gene>
<sequence>MASGQSGPSGKWSAEVIDIHSVDVSSSQLFQAWYLEQHEAGTPVDTIIEALETIDSVPARLRALHLAYRSNRPAYPALARWCVTSGDPLALETVKGYEVYQRSITILQEGGPHMQTRHAEMRGALQYGLKTLRALPQTDLVVEGQTGLMIPLVHLLALGGEAEEAIETASQALFLAEQLKAPLTIARVRTALISCTSNAGRAVATIEMVRQEQRLAIRHDPVYTDLELASGLFRLGAYADGAAVLEAIIARTEGARRDRIMEFLQRTEAIWGIGGLDGPTYATHRGSTPIFWLTDLCQSMMKAYATPREGRDAEERAQHFAQVLEHARGAGAERPVGITWYQGFAQWARATAHLGRGEYADAAVILEHTAALPHDYLDLRILLSGAALELALSWHAPEGFSLARHEQALRQTFQDAERLPYASPEGLATLLHRWHPTATAYLALVPQPVTACAFATKSILKVGQHNLLDDVILPPVYACDLVLRALDFDLRRDFIFVQGDAGGGRKKKKALMTCTGSVPVWRLPISAVKLAYGLMCHHNATYHDQARTVLRTYGIRPATAALYPMIGTLDAIEQGMQDLLNGHLTPKGLTARMHHLSR</sequence>
<dbReference type="EMBL" id="BMPE01000015">
    <property type="protein sequence ID" value="GGL13089.1"/>
    <property type="molecule type" value="Genomic_DNA"/>
</dbReference>
<comment type="caution">
    <text evidence="1">The sequence shown here is derived from an EMBL/GenBank/DDBJ whole genome shotgun (WGS) entry which is preliminary data.</text>
</comment>
<name>A0ABQ2FP62_9DEIO</name>
<accession>A0ABQ2FP62</accession>